<dbReference type="AlphaFoldDB" id="A0A9Q9EQN2"/>
<dbReference type="GO" id="GO:0016787">
    <property type="term" value="F:hydrolase activity"/>
    <property type="evidence" value="ECO:0007669"/>
    <property type="project" value="UniProtKB-KW"/>
</dbReference>
<protein>
    <submittedName>
        <fullName evidence="1">Fusarinine C esterase SidJ, alpha/Beta hydrolase</fullName>
    </submittedName>
</protein>
<dbReference type="InterPro" id="IPR013744">
    <property type="entry name" value="SidJ"/>
</dbReference>
<proteinExistence type="predicted"/>
<accession>A0A9Q9EQN2</accession>
<dbReference type="Pfam" id="PF08538">
    <property type="entry name" value="DUF1749"/>
    <property type="match status" value="1"/>
</dbReference>
<organism evidence="1 2">
    <name type="scientific">Septoria linicola</name>
    <dbReference type="NCBI Taxonomy" id="215465"/>
    <lineage>
        <taxon>Eukaryota</taxon>
        <taxon>Fungi</taxon>
        <taxon>Dikarya</taxon>
        <taxon>Ascomycota</taxon>
        <taxon>Pezizomycotina</taxon>
        <taxon>Dothideomycetes</taxon>
        <taxon>Dothideomycetidae</taxon>
        <taxon>Mycosphaerellales</taxon>
        <taxon>Mycosphaerellaceae</taxon>
        <taxon>Septoria</taxon>
    </lineage>
</organism>
<dbReference type="Proteomes" id="UP001056384">
    <property type="component" value="Chromosome 10"/>
</dbReference>
<dbReference type="PANTHER" id="PTHR31591">
    <property type="entry name" value="UPF0613 PROTEIN PB24D3.06C"/>
    <property type="match status" value="1"/>
</dbReference>
<dbReference type="PANTHER" id="PTHR31591:SF7">
    <property type="entry name" value="DUF1749-DOMAIN-CONTAINING PROTEIN"/>
    <property type="match status" value="1"/>
</dbReference>
<dbReference type="EMBL" id="CP099427">
    <property type="protein sequence ID" value="USW57723.1"/>
    <property type="molecule type" value="Genomic_DNA"/>
</dbReference>
<name>A0A9Q9EQN2_9PEZI</name>
<reference evidence="1" key="1">
    <citation type="submission" date="2022-06" db="EMBL/GenBank/DDBJ databases">
        <title>Complete genome sequences of two strains of the flax pathogen Septoria linicola.</title>
        <authorList>
            <person name="Lapalu N."/>
            <person name="Simon A."/>
            <person name="Demenou B."/>
            <person name="Paumier D."/>
            <person name="Guillot M.-P."/>
            <person name="Gout L."/>
            <person name="Valade R."/>
        </authorList>
    </citation>
    <scope>NUCLEOTIDE SEQUENCE</scope>
    <source>
        <strain evidence="1">SE15195</strain>
    </source>
</reference>
<gene>
    <name evidence="1" type="ORF">Slin15195_G110420</name>
</gene>
<dbReference type="Gene3D" id="3.40.50.1820">
    <property type="entry name" value="alpha/beta hydrolase"/>
    <property type="match status" value="1"/>
</dbReference>
<dbReference type="InterPro" id="IPR029058">
    <property type="entry name" value="AB_hydrolase_fold"/>
</dbReference>
<keyword evidence="1" id="KW-0378">Hydrolase</keyword>
<evidence type="ECO:0000313" key="1">
    <source>
        <dbReference type="EMBL" id="USW57723.1"/>
    </source>
</evidence>
<evidence type="ECO:0000313" key="2">
    <source>
        <dbReference type="Proteomes" id="UP001056384"/>
    </source>
</evidence>
<keyword evidence="2" id="KW-1185">Reference proteome</keyword>
<sequence length="320" mass="34161">MELSSSTPATSTPGILHYVPNNLSAFEPSKPLASGKSVNTLLWIGGMFDTPGQVAYPFTIAQALGPDWSLLTASLSSSGYSWGTTSIAKDAEDVARIIAYIKERRPGGKLVIAGHSTGCQDCMEYTIGEGAEKRPAVDGVILQAPVSDREAIENELPKDVKHNIDQTALKMCRENQARDVLPNKLTKNVFGGRLAISAKRWVDVSSPGPAHSGSDDFFSSDLPDERLKSTFGKLPSRTPLLILYSGSDESVPATVDKEKLVQRWTSAVKEGGGVVDQASGVVKGATHNYNGNPEDVVQDMVKRVLEFTGRIGSAGGSSRI</sequence>
<dbReference type="SUPFAM" id="SSF53474">
    <property type="entry name" value="alpha/beta-Hydrolases"/>
    <property type="match status" value="1"/>
</dbReference>